<dbReference type="CDD" id="cd17923">
    <property type="entry name" value="DEXHc_Hrq1-like"/>
    <property type="match status" value="1"/>
</dbReference>
<keyword evidence="7" id="KW-0418">Kinase</keyword>
<feature type="binding site" evidence="3">
    <location>
        <position position="44"/>
    </location>
    <ligand>
        <name>ATP</name>
        <dbReference type="ChEBI" id="CHEBI:30616"/>
    </ligand>
</feature>
<keyword evidence="1 3" id="KW-0547">Nucleotide-binding</keyword>
<dbReference type="PROSITE" id="PS00108">
    <property type="entry name" value="PROTEIN_KINASE_ST"/>
    <property type="match status" value="1"/>
</dbReference>
<dbReference type="Gene3D" id="1.10.510.10">
    <property type="entry name" value="Transferase(Phosphotransferase) domain 1"/>
    <property type="match status" value="1"/>
</dbReference>
<evidence type="ECO:0000256" key="3">
    <source>
        <dbReference type="PROSITE-ProRule" id="PRU10141"/>
    </source>
</evidence>
<evidence type="ECO:0000259" key="5">
    <source>
        <dbReference type="PROSITE" id="PS51192"/>
    </source>
</evidence>
<dbReference type="RefSeq" id="WP_345227936.1">
    <property type="nucleotide sequence ID" value="NZ_BAAAXE010000014.1"/>
</dbReference>
<evidence type="ECO:0000256" key="1">
    <source>
        <dbReference type="ARBA" id="ARBA00022741"/>
    </source>
</evidence>
<evidence type="ECO:0000256" key="2">
    <source>
        <dbReference type="ARBA" id="ARBA00022840"/>
    </source>
</evidence>
<dbReference type="CDD" id="cd14014">
    <property type="entry name" value="STKc_PknB_like"/>
    <property type="match status" value="1"/>
</dbReference>
<feature type="domain" description="Helicase C-terminal" evidence="6">
    <location>
        <begin position="1240"/>
        <end position="1411"/>
    </location>
</feature>
<dbReference type="InterPro" id="IPR027417">
    <property type="entry name" value="P-loop_NTPase"/>
</dbReference>
<dbReference type="SMART" id="SM00487">
    <property type="entry name" value="DEXDc"/>
    <property type="match status" value="1"/>
</dbReference>
<dbReference type="PROSITE" id="PS50011">
    <property type="entry name" value="PROTEIN_KINASE_DOM"/>
    <property type="match status" value="1"/>
</dbReference>
<feature type="domain" description="Helicase ATP-binding" evidence="5">
    <location>
        <begin position="439"/>
        <end position="633"/>
    </location>
</feature>
<dbReference type="InterPro" id="IPR011545">
    <property type="entry name" value="DEAD/DEAH_box_helicase_dom"/>
</dbReference>
<evidence type="ECO:0000313" key="7">
    <source>
        <dbReference type="EMBL" id="MFB9518403.1"/>
    </source>
</evidence>
<evidence type="ECO:0000313" key="8">
    <source>
        <dbReference type="Proteomes" id="UP001589718"/>
    </source>
</evidence>
<dbReference type="InterPro" id="IPR017441">
    <property type="entry name" value="Protein_kinase_ATP_BS"/>
</dbReference>
<sequence length="2122" mass="234998">MSHELVDGRFRIGHVIGKGNMGEVHQAEDLRAAEGSPERSVAVKTILRRRTGTQLDTSPDSQAAARFAREVRIMRRLENPHLTRLIAGGVDESNGSLAYLAMELLDGETLRDLIAEERQLPVTWAAAIGAQIADGLAAAHLSEVVHRDLKPANVMLTHGGTVKVLDFGMGRIVDDPDEARLTSTGVSLGTARYMAPEQFAAQQVTAAADLYALGCVLYEMLLGIPPFTSESQYDLARQHTEDEPPAISLMRPAVPSELVRLVARLLAKDPADRPLDAVTVRDALLPLATADEDPAHLPHWGALDPTRRLSTEISPAAAATAPATSQPAPVAVPGAGMDVFGVHRTLIKDYRAFTEGGTVVRDAQIAAFVEKDLNAKSQWPDPWLSLNPFFQDGGTVVQLAGQGVLHEECTRIFQAKKTEGGRVCDGRPLTLHQHQRDAIAAAASGDSYVLTTGTGSGKSLGYIVPIVDKVLKERDQEGGRAAKRVRAIIVYPMNALANSQLKELEKFLRDGYGEGHEPVTFARYTGQENDEQRKEIRDNPPDILLTNYVMLELMLTRPADRASLIRMARGLEFLVFDELHTYRGRQGADVALLIRRVREACQAPDVQCVGTSATMSTEGTLDDQKQVVASVASTLFGTRVRPEHVISETLVRATDETPDSVPPARLSASATPRAYGELVRDPLARWIETRFGLATDEDTGLLIRRQPSKIEIEAKKLAEQSGVDEEECAKAIRATLEAGSQVRHPVTDRPLFAFRLHQFLSKGDTVYVTLEEKSARHHTRSYQLEKPGSGGKLLMPLAFCRECGQEYLTVWRTEKNGEIRFEARRDTSATGGRQGDGYLYVDHERAWPPHVQQAVADRRLPESWLELDDKGQEVVRKSYRDRVPRAVTVDPFGYEGRGELQAAFVPAPFLFCLHCGVAYEQTRGRDFAKLATLDQEGRSSATSLISASVVRSLKSVPPEALDKEARKLLTFVDNRQDASLQAGHFNDFVQITQLRGALYRAALESGEEGIHHEDLASAVTNALALDPADYTGKSDLPPSLTRLAAKTLREVIAFRLYLDLERGWRITMPNLEQTGLLHIGYEDLDWIAEKQDRWSTTHQALRDADPVLRAEVMKALLNEMRRSLAIDVSYFRDDFDALQRASEDRLAGTWVLAASDRAKVGTAYPHPSRPGMDRTALFLSARGKFGKYLQRADQSFKKLDLDDLQLVIAELLKVLHHAGLVKEITETPQRAGGFRRSSGKVTTGYRVAAQSLVWRAGKGETGTHDPLTRTYQSGDGPRVNTFFRDLYMDAAGALAGLFAREHTAQVSPEDRRQREEDFRKAELKLLYCSPTMELGVDISSLNAVMMRNVPPTPANYAQRSGRAGRSGQPALVTTYCATGNSHDQYYFRRSERMVAGEVVPPRLDIANEDLVASHLQGIWIAETGLKLGRAIPELLDVSYDTEERPAPGLRLLPDIEAASLDEGAQRRTLDSALRVLGPLLPEFAETTWWHDDWIQDRIRTVPARFDEAFDRWRQLFRAALDDQYVQNRRRLDYGLTEGDRNRANMRRREAETQLNLLMNESADNKSVLSDFNPYRYLASEGFLPGYSFPRLPLAAYIPTVGARRGNGDYLQRPRFLAIREFGPGALIYHEGSRYQVTRIQLPPDASGDLVTSEARRCAHCGYHHPTEKRADHCAMCLEPLGRATYGLLQLHTVYTTRRERISSDEEERRRAGFRLETSYCFQGEGLRRGRLEAAVADSAGVPLATVTYGDSATVRITNVGRVRAKNDEPAGYWLDLADGRWMNDKDASNASGDSSELPVWDSDGNERRRKKRVIPYVEDRRNILVLTLDEALYEPVALSVMYALERGIEAAFELEDAELSAELLPPDDGPRNRILFTEAAEGGAGVLRRLQAEPDALAKAAAQALAICHFDEDGEDTGGPHKDRPCALGCYECLLTYGNQLNHALINRHTAKHLLVRLASATAVREGRGESRSEQYRRLLGKAHVEATPATATSTPVESFTPVEAELSKAVSAEAAATAAELAERGDFLGWAKARGLRLPDEPGTFLTEANATPDFVYRLSGVNLAVFVDSPDRENDAFRDEDAERRLFDASWDVIRFPHGPASDWETVAAENTEYFGSPTG</sequence>
<dbReference type="InterPro" id="IPR008271">
    <property type="entry name" value="Ser/Thr_kinase_AS"/>
</dbReference>
<dbReference type="InterPro" id="IPR001650">
    <property type="entry name" value="Helicase_C-like"/>
</dbReference>
<evidence type="ECO:0000259" key="6">
    <source>
        <dbReference type="PROSITE" id="PS51194"/>
    </source>
</evidence>
<dbReference type="InterPro" id="IPR052511">
    <property type="entry name" value="ATP-dep_Helicase"/>
</dbReference>
<reference evidence="7 8" key="1">
    <citation type="submission" date="2024-09" db="EMBL/GenBank/DDBJ databases">
        <authorList>
            <person name="Sun Q."/>
            <person name="Mori K."/>
        </authorList>
    </citation>
    <scope>NUCLEOTIDE SEQUENCE [LARGE SCALE GENOMIC DNA]</scope>
    <source>
        <strain evidence="7 8">JCM 4362</strain>
    </source>
</reference>
<dbReference type="PROSITE" id="PS51192">
    <property type="entry name" value="HELICASE_ATP_BIND_1"/>
    <property type="match status" value="1"/>
</dbReference>
<dbReference type="SMART" id="SM00220">
    <property type="entry name" value="S_TKc"/>
    <property type="match status" value="1"/>
</dbReference>
<dbReference type="InterPro" id="IPR011009">
    <property type="entry name" value="Kinase-like_dom_sf"/>
</dbReference>
<keyword evidence="2 3" id="KW-0067">ATP-binding</keyword>
<dbReference type="Gene3D" id="3.40.50.300">
    <property type="entry name" value="P-loop containing nucleotide triphosphate hydrolases"/>
    <property type="match status" value="2"/>
</dbReference>
<proteinExistence type="predicted"/>
<dbReference type="PANTHER" id="PTHR47962">
    <property type="entry name" value="ATP-DEPENDENT HELICASE LHR-RELATED-RELATED"/>
    <property type="match status" value="1"/>
</dbReference>
<protein>
    <submittedName>
        <fullName evidence="7">Protein kinase</fullName>
    </submittedName>
</protein>
<dbReference type="InterPro" id="IPR014001">
    <property type="entry name" value="Helicase_ATP-bd"/>
</dbReference>
<dbReference type="PROSITE" id="PS00107">
    <property type="entry name" value="PROTEIN_KINASE_ATP"/>
    <property type="match status" value="1"/>
</dbReference>
<dbReference type="Pfam" id="PF00271">
    <property type="entry name" value="Helicase_C"/>
    <property type="match status" value="1"/>
</dbReference>
<evidence type="ECO:0000259" key="4">
    <source>
        <dbReference type="PROSITE" id="PS50011"/>
    </source>
</evidence>
<dbReference type="GO" id="GO:0016301">
    <property type="term" value="F:kinase activity"/>
    <property type="evidence" value="ECO:0007669"/>
    <property type="project" value="UniProtKB-KW"/>
</dbReference>
<accession>A0ABV5P5C7</accession>
<dbReference type="InterPro" id="IPR018973">
    <property type="entry name" value="MZB"/>
</dbReference>
<keyword evidence="8" id="KW-1185">Reference proteome</keyword>
<dbReference type="Proteomes" id="UP001589718">
    <property type="component" value="Unassembled WGS sequence"/>
</dbReference>
<dbReference type="Pfam" id="PF00270">
    <property type="entry name" value="DEAD"/>
    <property type="match status" value="1"/>
</dbReference>
<dbReference type="Pfam" id="PF00069">
    <property type="entry name" value="Pkinase"/>
    <property type="match status" value="1"/>
</dbReference>
<dbReference type="EMBL" id="JBHMCR010000001">
    <property type="protein sequence ID" value="MFB9518403.1"/>
    <property type="molecule type" value="Genomic_DNA"/>
</dbReference>
<dbReference type="Pfam" id="PF09369">
    <property type="entry name" value="MZB"/>
    <property type="match status" value="1"/>
</dbReference>
<dbReference type="Gene3D" id="3.30.200.20">
    <property type="entry name" value="Phosphorylase Kinase, domain 1"/>
    <property type="match status" value="1"/>
</dbReference>
<dbReference type="SUPFAM" id="SSF56112">
    <property type="entry name" value="Protein kinase-like (PK-like)"/>
    <property type="match status" value="1"/>
</dbReference>
<name>A0ABV5P5C7_STRCM</name>
<comment type="caution">
    <text evidence="7">The sequence shown here is derived from an EMBL/GenBank/DDBJ whole genome shotgun (WGS) entry which is preliminary data.</text>
</comment>
<dbReference type="SUPFAM" id="SSF52540">
    <property type="entry name" value="P-loop containing nucleoside triphosphate hydrolases"/>
    <property type="match status" value="1"/>
</dbReference>
<dbReference type="InterPro" id="IPR000719">
    <property type="entry name" value="Prot_kinase_dom"/>
</dbReference>
<organism evidence="7 8">
    <name type="scientific">Streptomyces cremeus</name>
    <dbReference type="NCBI Taxonomy" id="66881"/>
    <lineage>
        <taxon>Bacteria</taxon>
        <taxon>Bacillati</taxon>
        <taxon>Actinomycetota</taxon>
        <taxon>Actinomycetes</taxon>
        <taxon>Kitasatosporales</taxon>
        <taxon>Streptomycetaceae</taxon>
        <taxon>Streptomyces</taxon>
    </lineage>
</organism>
<feature type="domain" description="Protein kinase" evidence="4">
    <location>
        <begin position="10"/>
        <end position="285"/>
    </location>
</feature>
<keyword evidence="7" id="KW-0808">Transferase</keyword>
<dbReference type="SMART" id="SM00490">
    <property type="entry name" value="HELICc"/>
    <property type="match status" value="1"/>
</dbReference>
<dbReference type="PROSITE" id="PS51194">
    <property type="entry name" value="HELICASE_CTER"/>
    <property type="match status" value="1"/>
</dbReference>
<gene>
    <name evidence="7" type="ORF">ACFFTU_00270</name>
</gene>
<dbReference type="PANTHER" id="PTHR47962:SF5">
    <property type="entry name" value="ATP-DEPENDENT HELICASE LHR-RELATED"/>
    <property type="match status" value="1"/>
</dbReference>